<name>X1QZX3_9ZZZZ</name>
<gene>
    <name evidence="1" type="ORF">S12H4_20233</name>
</gene>
<organism evidence="1">
    <name type="scientific">marine sediment metagenome</name>
    <dbReference type="NCBI Taxonomy" id="412755"/>
    <lineage>
        <taxon>unclassified sequences</taxon>
        <taxon>metagenomes</taxon>
        <taxon>ecological metagenomes</taxon>
    </lineage>
</organism>
<dbReference type="EMBL" id="BARW01010223">
    <property type="protein sequence ID" value="GAI74077.1"/>
    <property type="molecule type" value="Genomic_DNA"/>
</dbReference>
<evidence type="ECO:0000313" key="1">
    <source>
        <dbReference type="EMBL" id="GAI74077.1"/>
    </source>
</evidence>
<sequence length="44" mass="5347">KTCQYYERVQYWNGQPLERPYHYCGVLFHALKTTSVGCTYWREA</sequence>
<accession>X1QZX3</accession>
<feature type="non-terminal residue" evidence="1">
    <location>
        <position position="1"/>
    </location>
</feature>
<reference evidence="1" key="1">
    <citation type="journal article" date="2014" name="Front. Microbiol.">
        <title>High frequency of phylogenetically diverse reductive dehalogenase-homologous genes in deep subseafloor sedimentary metagenomes.</title>
        <authorList>
            <person name="Kawai M."/>
            <person name="Futagami T."/>
            <person name="Toyoda A."/>
            <person name="Takaki Y."/>
            <person name="Nishi S."/>
            <person name="Hori S."/>
            <person name="Arai W."/>
            <person name="Tsubouchi T."/>
            <person name="Morono Y."/>
            <person name="Uchiyama I."/>
            <person name="Ito T."/>
            <person name="Fujiyama A."/>
            <person name="Inagaki F."/>
            <person name="Takami H."/>
        </authorList>
    </citation>
    <scope>NUCLEOTIDE SEQUENCE</scope>
    <source>
        <strain evidence="1">Expedition CK06-06</strain>
    </source>
</reference>
<dbReference type="AlphaFoldDB" id="X1QZX3"/>
<comment type="caution">
    <text evidence="1">The sequence shown here is derived from an EMBL/GenBank/DDBJ whole genome shotgun (WGS) entry which is preliminary data.</text>
</comment>
<proteinExistence type="predicted"/>
<protein>
    <submittedName>
        <fullName evidence="1">Uncharacterized protein</fullName>
    </submittedName>
</protein>